<dbReference type="GO" id="GO:0003676">
    <property type="term" value="F:nucleic acid binding"/>
    <property type="evidence" value="ECO:0007669"/>
    <property type="project" value="InterPro"/>
</dbReference>
<comment type="caution">
    <text evidence="3">The sequence shown here is derived from an EMBL/GenBank/DDBJ whole genome shotgun (WGS) entry which is preliminary data.</text>
</comment>
<dbReference type="SMART" id="SM00343">
    <property type="entry name" value="ZnF_C2HC"/>
    <property type="match status" value="1"/>
</dbReference>
<proteinExistence type="predicted"/>
<dbReference type="InterPro" id="IPR001878">
    <property type="entry name" value="Znf_CCHC"/>
</dbReference>
<dbReference type="InterPro" id="IPR036875">
    <property type="entry name" value="Znf_CCHC_sf"/>
</dbReference>
<name>A0A5D3DI06_CUCMM</name>
<evidence type="ECO:0000313" key="4">
    <source>
        <dbReference type="Proteomes" id="UP000321947"/>
    </source>
</evidence>
<gene>
    <name evidence="3" type="ORF">E5676_scaffold142G002470</name>
</gene>
<sequence>MSDVLVKKHESLATVKEFMDSLKAMFGQQEWSLRHKAIKYIYTKNIKEETSVREHVLDMMMHFNIAEVNSGTIDEANQRFQNVTMGKEKQVEANVATTKRKFSRGLSFKTKARLSKQKGKCYHCGQNRHWLRNCPKYLAKKKEKKEMQEDEITLKVGTGEIVSAEAVGDLKLYFRDRYIMDVKTTFLNGNLEESIHMAQLEGFIEKGREQKNSKKGLLSYKYGIHLSKEQCPKTPQEVKDMRNISYAFAVGSLMYAMLHTRPDIYYSVGMVSRYQSNPRCDY</sequence>
<evidence type="ECO:0000259" key="2">
    <source>
        <dbReference type="PROSITE" id="PS50158"/>
    </source>
</evidence>
<evidence type="ECO:0000313" key="3">
    <source>
        <dbReference type="EMBL" id="TYK23215.1"/>
    </source>
</evidence>
<dbReference type="GO" id="GO:0008270">
    <property type="term" value="F:zinc ion binding"/>
    <property type="evidence" value="ECO:0007669"/>
    <property type="project" value="UniProtKB-KW"/>
</dbReference>
<dbReference type="EMBL" id="SSTD01004586">
    <property type="protein sequence ID" value="TYK23215.1"/>
    <property type="molecule type" value="Genomic_DNA"/>
</dbReference>
<organism evidence="3 4">
    <name type="scientific">Cucumis melo var. makuwa</name>
    <name type="common">Oriental melon</name>
    <dbReference type="NCBI Taxonomy" id="1194695"/>
    <lineage>
        <taxon>Eukaryota</taxon>
        <taxon>Viridiplantae</taxon>
        <taxon>Streptophyta</taxon>
        <taxon>Embryophyta</taxon>
        <taxon>Tracheophyta</taxon>
        <taxon>Spermatophyta</taxon>
        <taxon>Magnoliopsida</taxon>
        <taxon>eudicotyledons</taxon>
        <taxon>Gunneridae</taxon>
        <taxon>Pentapetalae</taxon>
        <taxon>rosids</taxon>
        <taxon>fabids</taxon>
        <taxon>Cucurbitales</taxon>
        <taxon>Cucurbitaceae</taxon>
        <taxon>Benincaseae</taxon>
        <taxon>Cucumis</taxon>
    </lineage>
</organism>
<keyword evidence="1" id="KW-0863">Zinc-finger</keyword>
<protein>
    <submittedName>
        <fullName evidence="3">Gag/pol protein</fullName>
    </submittedName>
</protein>
<dbReference type="Gene3D" id="4.10.60.10">
    <property type="entry name" value="Zinc finger, CCHC-type"/>
    <property type="match status" value="1"/>
</dbReference>
<accession>A0A5D3DI06</accession>
<reference evidence="3 4" key="1">
    <citation type="submission" date="2019-08" db="EMBL/GenBank/DDBJ databases">
        <title>Draft genome sequences of two oriental melons (Cucumis melo L. var makuwa).</title>
        <authorList>
            <person name="Kwon S.-Y."/>
        </authorList>
    </citation>
    <scope>NUCLEOTIDE SEQUENCE [LARGE SCALE GENOMIC DNA]</scope>
    <source>
        <strain evidence="4">cv. Chang Bougi</strain>
        <tissue evidence="3">Leaf</tissue>
    </source>
</reference>
<dbReference type="PROSITE" id="PS50158">
    <property type="entry name" value="ZF_CCHC"/>
    <property type="match status" value="1"/>
</dbReference>
<keyword evidence="1" id="KW-0862">Zinc</keyword>
<dbReference type="AlphaFoldDB" id="A0A5D3DI06"/>
<evidence type="ECO:0000256" key="1">
    <source>
        <dbReference type="PROSITE-ProRule" id="PRU00047"/>
    </source>
</evidence>
<dbReference type="SUPFAM" id="SSF57756">
    <property type="entry name" value="Retrovirus zinc finger-like domains"/>
    <property type="match status" value="1"/>
</dbReference>
<keyword evidence="1" id="KW-0479">Metal-binding</keyword>
<feature type="domain" description="CCHC-type" evidence="2">
    <location>
        <begin position="120"/>
        <end position="136"/>
    </location>
</feature>
<dbReference type="Proteomes" id="UP000321947">
    <property type="component" value="Unassembled WGS sequence"/>
</dbReference>